<dbReference type="InterPro" id="IPR016181">
    <property type="entry name" value="Acyl_CoA_acyltransferase"/>
</dbReference>
<evidence type="ECO:0000313" key="4">
    <source>
        <dbReference type="EMBL" id="PDW02147.1"/>
    </source>
</evidence>
<dbReference type="AlphaFoldDB" id="A0A2A6RGF2"/>
<dbReference type="OrthoDB" id="2569455at2"/>
<accession>A0A2A6RGF2</accession>
<dbReference type="PANTHER" id="PTHR43877">
    <property type="entry name" value="AMINOALKYLPHOSPHONATE N-ACETYLTRANSFERASE-RELATED-RELATED"/>
    <property type="match status" value="1"/>
</dbReference>
<keyword evidence="5" id="KW-1185">Reference proteome</keyword>
<dbReference type="PANTHER" id="PTHR43877:SF6">
    <property type="entry name" value="GCN5-RELATED N-ACETYLTRANSFERASE"/>
    <property type="match status" value="1"/>
</dbReference>
<name>A0A2A6RGF2_9CHLR</name>
<evidence type="ECO:0000256" key="1">
    <source>
        <dbReference type="ARBA" id="ARBA00022679"/>
    </source>
</evidence>
<reference evidence="5" key="1">
    <citation type="submission" date="2017-08" db="EMBL/GenBank/DDBJ databases">
        <authorList>
            <person name="Grouzdev D.S."/>
            <person name="Gaisin V.A."/>
            <person name="Rysina M.S."/>
            <person name="Gorlenko V.M."/>
        </authorList>
    </citation>
    <scope>NUCLEOTIDE SEQUENCE [LARGE SCALE GENOMIC DNA]</scope>
    <source>
        <strain evidence="5">Kir15-3F</strain>
    </source>
</reference>
<evidence type="ECO:0000256" key="2">
    <source>
        <dbReference type="ARBA" id="ARBA00023315"/>
    </source>
</evidence>
<feature type="domain" description="N-acetyltransferase" evidence="3">
    <location>
        <begin position="18"/>
        <end position="166"/>
    </location>
</feature>
<gene>
    <name evidence="4" type="ORF">CJ255_15495</name>
</gene>
<organism evidence="4 5">
    <name type="scientific">Candidatus Viridilinea mediisalina</name>
    <dbReference type="NCBI Taxonomy" id="2024553"/>
    <lineage>
        <taxon>Bacteria</taxon>
        <taxon>Bacillati</taxon>
        <taxon>Chloroflexota</taxon>
        <taxon>Chloroflexia</taxon>
        <taxon>Chloroflexales</taxon>
        <taxon>Chloroflexineae</taxon>
        <taxon>Oscillochloridaceae</taxon>
        <taxon>Candidatus Viridilinea</taxon>
    </lineage>
</organism>
<dbReference type="EMBL" id="NQWI01000085">
    <property type="protein sequence ID" value="PDW02147.1"/>
    <property type="molecule type" value="Genomic_DNA"/>
</dbReference>
<evidence type="ECO:0000313" key="5">
    <source>
        <dbReference type="Proteomes" id="UP000220527"/>
    </source>
</evidence>
<protein>
    <recommendedName>
        <fullName evidence="3">N-acetyltransferase domain-containing protein</fullName>
    </recommendedName>
</protein>
<dbReference type="GO" id="GO:0016747">
    <property type="term" value="F:acyltransferase activity, transferring groups other than amino-acyl groups"/>
    <property type="evidence" value="ECO:0007669"/>
    <property type="project" value="InterPro"/>
</dbReference>
<dbReference type="Proteomes" id="UP000220527">
    <property type="component" value="Unassembled WGS sequence"/>
</dbReference>
<dbReference type="PROSITE" id="PS51186">
    <property type="entry name" value="GNAT"/>
    <property type="match status" value="2"/>
</dbReference>
<comment type="caution">
    <text evidence="4">The sequence shown here is derived from an EMBL/GenBank/DDBJ whole genome shotgun (WGS) entry which is preliminary data.</text>
</comment>
<dbReference type="SUPFAM" id="SSF55729">
    <property type="entry name" value="Acyl-CoA N-acyltransferases (Nat)"/>
    <property type="match status" value="2"/>
</dbReference>
<dbReference type="CDD" id="cd04301">
    <property type="entry name" value="NAT_SF"/>
    <property type="match status" value="1"/>
</dbReference>
<sequence>MTSATLQELQPPTLPRGLIIRDFDGSDADYATFVAVGNRIYPEYPDTVEEYRHFDQSMPAHVKHRRWLAQLEGQVVAYASYIQYEGMYHPQLFHTSVAVLPELQRRGIGTALYQTVYHALLAFDPLRLRTRTRADFTAGVRFAERLGYVEDMREWESRLELAHFDPTPYAGHTERVVASGIRIATLAELMQEDPEHRRKLYELDLQLALDVPHPEPQTAWSYETFCQHVFAAPSFMPEGYYIALDGKEFVGISALWRSQAEKDCFYTGLTGIQRAYRRRGIALALKLCALAYARQQGVRIVKTWNESNNRPMLSINEQLGFIKQPAWINFVRVIKPEEA</sequence>
<dbReference type="Gene3D" id="3.40.630.30">
    <property type="match status" value="1"/>
</dbReference>
<keyword evidence="1" id="KW-0808">Transferase</keyword>
<proteinExistence type="predicted"/>
<keyword evidence="2" id="KW-0012">Acyltransferase</keyword>
<feature type="domain" description="N-acetyltransferase" evidence="3">
    <location>
        <begin position="187"/>
        <end position="339"/>
    </location>
</feature>
<dbReference type="Pfam" id="PF00583">
    <property type="entry name" value="Acetyltransf_1"/>
    <property type="match status" value="2"/>
</dbReference>
<evidence type="ECO:0000259" key="3">
    <source>
        <dbReference type="PROSITE" id="PS51186"/>
    </source>
</evidence>
<dbReference type="InterPro" id="IPR000182">
    <property type="entry name" value="GNAT_dom"/>
</dbReference>
<dbReference type="RefSeq" id="WP_097645004.1">
    <property type="nucleotide sequence ID" value="NZ_NQWI01000085.1"/>
</dbReference>
<dbReference type="InterPro" id="IPR050832">
    <property type="entry name" value="Bact_Acetyltransf"/>
</dbReference>